<keyword evidence="6" id="KW-1185">Reference proteome</keyword>
<comment type="similarity">
    <text evidence="1">Belongs to the MlaA family.</text>
</comment>
<dbReference type="Pfam" id="PF04333">
    <property type="entry name" value="MlaA"/>
    <property type="match status" value="1"/>
</dbReference>
<gene>
    <name evidence="5" type="ORF">K7B09_08530</name>
</gene>
<feature type="signal peptide" evidence="4">
    <location>
        <begin position="1"/>
        <end position="17"/>
    </location>
</feature>
<evidence type="ECO:0000256" key="1">
    <source>
        <dbReference type="ARBA" id="ARBA00010634"/>
    </source>
</evidence>
<feature type="region of interest" description="Disordered" evidence="3">
    <location>
        <begin position="318"/>
        <end position="347"/>
    </location>
</feature>
<dbReference type="PANTHER" id="PTHR30035:SF3">
    <property type="entry name" value="INTERMEMBRANE PHOSPHOLIPID TRANSPORT SYSTEM LIPOPROTEIN MLAA"/>
    <property type="match status" value="1"/>
</dbReference>
<dbReference type="Proteomes" id="UP001430290">
    <property type="component" value="Unassembled WGS sequence"/>
</dbReference>
<accession>A0ABS7TES3</accession>
<evidence type="ECO:0000256" key="4">
    <source>
        <dbReference type="SAM" id="SignalP"/>
    </source>
</evidence>
<organism evidence="5 6">
    <name type="scientific">Thermomonas beijingensis</name>
    <dbReference type="NCBI Taxonomy" id="2872701"/>
    <lineage>
        <taxon>Bacteria</taxon>
        <taxon>Pseudomonadati</taxon>
        <taxon>Pseudomonadota</taxon>
        <taxon>Gammaproteobacteria</taxon>
        <taxon>Lysobacterales</taxon>
        <taxon>Lysobacteraceae</taxon>
        <taxon>Thermomonas</taxon>
    </lineage>
</organism>
<dbReference type="InterPro" id="IPR007428">
    <property type="entry name" value="MlaA"/>
</dbReference>
<evidence type="ECO:0000256" key="3">
    <source>
        <dbReference type="SAM" id="MobiDB-lite"/>
    </source>
</evidence>
<evidence type="ECO:0000313" key="6">
    <source>
        <dbReference type="Proteomes" id="UP001430290"/>
    </source>
</evidence>
<proteinExistence type="inferred from homology"/>
<dbReference type="EMBL" id="JAIQDJ010000003">
    <property type="protein sequence ID" value="MBZ4186366.1"/>
    <property type="molecule type" value="Genomic_DNA"/>
</dbReference>
<protein>
    <submittedName>
        <fullName evidence="5">VacJ family lipoprotein</fullName>
    </submittedName>
</protein>
<evidence type="ECO:0000256" key="2">
    <source>
        <dbReference type="ARBA" id="ARBA00022729"/>
    </source>
</evidence>
<comment type="caution">
    <text evidence="5">The sequence shown here is derived from an EMBL/GenBank/DDBJ whole genome shotgun (WGS) entry which is preliminary data.</text>
</comment>
<keyword evidence="5" id="KW-0449">Lipoprotein</keyword>
<dbReference type="PRINTS" id="PR01805">
    <property type="entry name" value="VACJLIPOPROT"/>
</dbReference>
<reference evidence="5" key="1">
    <citation type="submission" date="2021-09" db="EMBL/GenBank/DDBJ databases">
        <authorList>
            <person name="Wu T."/>
            <person name="Guo S.Z."/>
        </authorList>
    </citation>
    <scope>NUCLEOTIDE SEQUENCE</scope>
    <source>
        <strain evidence="5">RSS-23</strain>
    </source>
</reference>
<dbReference type="PANTHER" id="PTHR30035">
    <property type="entry name" value="LIPOPROTEIN VACJ-RELATED"/>
    <property type="match status" value="1"/>
</dbReference>
<evidence type="ECO:0000313" key="5">
    <source>
        <dbReference type="EMBL" id="MBZ4186366.1"/>
    </source>
</evidence>
<sequence>MLISATLGILLITTGCASQLPLARTSPAATDVAPPTSDAAPAGMAAPAANAAIGNAAAPPTGATADAAAAMADATPNAAHAIAARVASSAEATSADDDFAAIYGTRAANGAGSSDSLDQLDPWEPMNRRVHAFNTAIDHGIMHPLAVAYTKITPAPLRKGISNVFDNLAAPLAFGNLLLQGRPRASVETLGRFLVNTVIGIGGIFDPATKALKMHRHSADFGRTLARWGWHESRYLELPLLGPRTVRDAVGAAGDITMAPLTYVEHDSSRLSLEALWLVDTRAGLLPLDELREAAPDEYVLTRDAWLARRRYLINSDRSQNDEGNESLPAYLLEDEPASSPVPSASH</sequence>
<keyword evidence="2 4" id="KW-0732">Signal</keyword>
<name>A0ABS7TES3_9GAMM</name>
<feature type="chain" id="PRO_5045802312" evidence="4">
    <location>
        <begin position="18"/>
        <end position="347"/>
    </location>
</feature>